<keyword evidence="1" id="KW-0472">Membrane</keyword>
<evidence type="ECO:0000259" key="2">
    <source>
        <dbReference type="Pfam" id="PF00535"/>
    </source>
</evidence>
<organism evidence="3 4">
    <name type="scientific">Candidatus Daviesbacteria bacterium GW2011_GWA2_42_7</name>
    <dbReference type="NCBI Taxonomy" id="1618425"/>
    <lineage>
        <taxon>Bacteria</taxon>
        <taxon>Candidatus Daviesiibacteriota</taxon>
    </lineage>
</organism>
<proteinExistence type="predicted"/>
<dbReference type="Proteomes" id="UP000034785">
    <property type="component" value="Unassembled WGS sequence"/>
</dbReference>
<sequence length="347" mass="40400">MVTNRKSSAKPLVSVIIVNWNGGQVFKECLSSLSKIDYPNWELIIVDNGSTDGSENLEKDLRPPKGYRVIHNKKNLGFAPANNQGVELATGKYILLLNNDTKVDLDFLSKLVARMETDPKLAVIQPKIYLMDKPGILDNAGSFFTKIGFLHHWGFMQKDGPEFSVEREIFSAKGACMLIRKKVVEKVGLFDKDFRSYFEESDFCWRVWLSGYKVLFYPNSQIYHKLGFTIRRLDVTKINYHYYKNRICSLIKNLGPENLLPVLFPHVFISFGIAFIFLIRLKFESAYMIIKAIVWNITHLLNTLQKRKTVQDMREVSDKVLFKKLSRPIDYKKYWDDFKRVEKDITR</sequence>
<keyword evidence="3" id="KW-0808">Transferase</keyword>
<dbReference type="CDD" id="cd04186">
    <property type="entry name" value="GT_2_like_c"/>
    <property type="match status" value="1"/>
</dbReference>
<dbReference type="PANTHER" id="PTHR43179">
    <property type="entry name" value="RHAMNOSYLTRANSFERASE WBBL"/>
    <property type="match status" value="1"/>
</dbReference>
<comment type="caution">
    <text evidence="3">The sequence shown here is derived from an EMBL/GenBank/DDBJ whole genome shotgun (WGS) entry which is preliminary data.</text>
</comment>
<dbReference type="SUPFAM" id="SSF53448">
    <property type="entry name" value="Nucleotide-diphospho-sugar transferases"/>
    <property type="match status" value="1"/>
</dbReference>
<evidence type="ECO:0000313" key="3">
    <source>
        <dbReference type="EMBL" id="KKS69583.1"/>
    </source>
</evidence>
<dbReference type="Gene3D" id="3.90.550.10">
    <property type="entry name" value="Spore Coat Polysaccharide Biosynthesis Protein SpsA, Chain A"/>
    <property type="match status" value="1"/>
</dbReference>
<dbReference type="InterPro" id="IPR001173">
    <property type="entry name" value="Glyco_trans_2-like"/>
</dbReference>
<dbReference type="PANTHER" id="PTHR43179:SF11">
    <property type="entry name" value="GLYCOSYL TRANSFERASE"/>
    <property type="match status" value="1"/>
</dbReference>
<evidence type="ECO:0000313" key="4">
    <source>
        <dbReference type="Proteomes" id="UP000034785"/>
    </source>
</evidence>
<dbReference type="Pfam" id="PF00535">
    <property type="entry name" value="Glycos_transf_2"/>
    <property type="match status" value="1"/>
</dbReference>
<reference evidence="3 4" key="1">
    <citation type="journal article" date="2015" name="Nature">
        <title>rRNA introns, odd ribosomes, and small enigmatic genomes across a large radiation of phyla.</title>
        <authorList>
            <person name="Brown C.T."/>
            <person name="Hug L.A."/>
            <person name="Thomas B.C."/>
            <person name="Sharon I."/>
            <person name="Castelle C.J."/>
            <person name="Singh A."/>
            <person name="Wilkins M.J."/>
            <person name="Williams K.H."/>
            <person name="Banfield J.F."/>
        </authorList>
    </citation>
    <scope>NUCLEOTIDE SEQUENCE [LARGE SCALE GENOMIC DNA]</scope>
</reference>
<keyword evidence="1" id="KW-0812">Transmembrane</keyword>
<gene>
    <name evidence="3" type="ORF">UV41_C0050G0006</name>
</gene>
<dbReference type="GO" id="GO:0016740">
    <property type="term" value="F:transferase activity"/>
    <property type="evidence" value="ECO:0007669"/>
    <property type="project" value="UniProtKB-KW"/>
</dbReference>
<dbReference type="EMBL" id="LCEJ01000050">
    <property type="protein sequence ID" value="KKS69583.1"/>
    <property type="molecule type" value="Genomic_DNA"/>
</dbReference>
<feature type="transmembrane region" description="Helical" evidence="1">
    <location>
        <begin position="259"/>
        <end position="279"/>
    </location>
</feature>
<name>A0A0G1E4S7_9BACT</name>
<keyword evidence="1" id="KW-1133">Transmembrane helix</keyword>
<feature type="domain" description="Glycosyltransferase 2-like" evidence="2">
    <location>
        <begin position="14"/>
        <end position="187"/>
    </location>
</feature>
<evidence type="ECO:0000256" key="1">
    <source>
        <dbReference type="SAM" id="Phobius"/>
    </source>
</evidence>
<protein>
    <submittedName>
        <fullName evidence="3">Glycosyl transferase family 2</fullName>
    </submittedName>
</protein>
<accession>A0A0G1E4S7</accession>
<dbReference type="AlphaFoldDB" id="A0A0G1E4S7"/>
<dbReference type="InterPro" id="IPR029044">
    <property type="entry name" value="Nucleotide-diphossugar_trans"/>
</dbReference>